<protein>
    <recommendedName>
        <fullName evidence="3">Lectin-like protein BA14k</fullName>
    </recommendedName>
</protein>
<evidence type="ECO:0000256" key="4">
    <source>
        <dbReference type="ARBA" id="ARBA00022475"/>
    </source>
</evidence>
<sequence>MEFVMKRFLSAICAGAVGLAVAFTSIVPVNAAPLLAPRIETDSNVTQIQHREWRHGSRHSSRRDWGGRRDWRGGRDWGGGRGWHHGRPGWGRPGWGRPGYSGWGRPGWRHGYRPGYWGGYRGYRYYRPGYRRYNDGWWYPLAAFGLGAAIIANQPTRVVPAYGSAHVQWCASRYRSYRAYDNTYQPYNGPRRQCYSPYS</sequence>
<dbReference type="Proteomes" id="UP000247454">
    <property type="component" value="Unassembled WGS sequence"/>
</dbReference>
<keyword evidence="4" id="KW-0472">Membrane</keyword>
<evidence type="ECO:0000313" key="7">
    <source>
        <dbReference type="EMBL" id="PYE86933.1"/>
    </source>
</evidence>
<comment type="similarity">
    <text evidence="2">Belongs to the BA14k family.</text>
</comment>
<reference evidence="7 8" key="1">
    <citation type="submission" date="2018-06" db="EMBL/GenBank/DDBJ databases">
        <title>Genomic Encyclopedia of Type Strains, Phase III (KMG-III): the genomes of soil and plant-associated and newly described type strains.</title>
        <authorList>
            <person name="Whitman W."/>
        </authorList>
    </citation>
    <scope>NUCLEOTIDE SEQUENCE [LARGE SCALE GENOMIC DNA]</scope>
    <source>
        <strain evidence="7 8">ORS 1419</strain>
    </source>
</reference>
<name>A0A318T047_9HYPH</name>
<evidence type="ECO:0000313" key="8">
    <source>
        <dbReference type="Proteomes" id="UP000247454"/>
    </source>
</evidence>
<keyword evidence="5" id="KW-0430">Lectin</keyword>
<comment type="subcellular location">
    <subcellularLocation>
        <location evidence="1">Membrane</location>
        <topology evidence="1">Single-pass membrane protein</topology>
    </subcellularLocation>
</comment>
<dbReference type="EMBL" id="QJTF01000018">
    <property type="protein sequence ID" value="PYE86933.1"/>
    <property type="molecule type" value="Genomic_DNA"/>
</dbReference>
<accession>A0A318T047</accession>
<evidence type="ECO:0000256" key="2">
    <source>
        <dbReference type="ARBA" id="ARBA00010270"/>
    </source>
</evidence>
<organism evidence="7 8">
    <name type="scientific">Phyllobacterium leguminum</name>
    <dbReference type="NCBI Taxonomy" id="314237"/>
    <lineage>
        <taxon>Bacteria</taxon>
        <taxon>Pseudomonadati</taxon>
        <taxon>Pseudomonadota</taxon>
        <taxon>Alphaproteobacteria</taxon>
        <taxon>Hyphomicrobiales</taxon>
        <taxon>Phyllobacteriaceae</taxon>
        <taxon>Phyllobacterium</taxon>
    </lineage>
</organism>
<evidence type="ECO:0000256" key="1">
    <source>
        <dbReference type="ARBA" id="ARBA00004167"/>
    </source>
</evidence>
<evidence type="ECO:0000256" key="3">
    <source>
        <dbReference type="ARBA" id="ARBA00020552"/>
    </source>
</evidence>
<dbReference type="AlphaFoldDB" id="A0A318T047"/>
<comment type="caution">
    <text evidence="7">The sequence shown here is derived from an EMBL/GenBank/DDBJ whole genome shotgun (WGS) entry which is preliminary data.</text>
</comment>
<gene>
    <name evidence="7" type="ORF">C7477_11871</name>
</gene>
<dbReference type="GO" id="GO:0030246">
    <property type="term" value="F:carbohydrate binding"/>
    <property type="evidence" value="ECO:0007669"/>
    <property type="project" value="UniProtKB-KW"/>
</dbReference>
<keyword evidence="4" id="KW-1003">Cell membrane</keyword>
<dbReference type="GO" id="GO:0016020">
    <property type="term" value="C:membrane"/>
    <property type="evidence" value="ECO:0007669"/>
    <property type="project" value="UniProtKB-SubCell"/>
</dbReference>
<dbReference type="InterPro" id="IPR012413">
    <property type="entry name" value="BA14K"/>
</dbReference>
<evidence type="ECO:0000256" key="5">
    <source>
        <dbReference type="ARBA" id="ARBA00022734"/>
    </source>
</evidence>
<keyword evidence="8" id="KW-1185">Reference proteome</keyword>
<evidence type="ECO:0000256" key="6">
    <source>
        <dbReference type="ARBA" id="ARBA00025321"/>
    </source>
</evidence>
<proteinExistence type="inferred from homology"/>
<comment type="function">
    <text evidence="6">Has immunoglobulin-binding and hemagglutination properties, and can bind to mannose. Essential for virulence. May be involved in LPS biosynthesis or polysaccharide transport.</text>
</comment>
<dbReference type="Pfam" id="PF07886">
    <property type="entry name" value="BA14K"/>
    <property type="match status" value="1"/>
</dbReference>